<dbReference type="Gene3D" id="3.40.630.30">
    <property type="match status" value="1"/>
</dbReference>
<dbReference type="PANTHER" id="PTHR43792">
    <property type="entry name" value="GNAT FAMILY, PUTATIVE (AFU_ORTHOLOGUE AFUA_3G00765)-RELATED-RELATED"/>
    <property type="match status" value="1"/>
</dbReference>
<dbReference type="GO" id="GO:0008999">
    <property type="term" value="F:protein-N-terminal-alanine acetyltransferase activity"/>
    <property type="evidence" value="ECO:0007669"/>
    <property type="project" value="TreeGrafter"/>
</dbReference>
<dbReference type="AlphaFoldDB" id="A0A845F4L1"/>
<sequence>MRVFPEIETKRLNLTALKEEDQTSLFSIFSDPQVTYYDGGNVMKTQTQALHYIRAYKDPSSILSTHAIRFGIRLNGSGELIGTAGFQNWDRTSSKAEIGAILSRKYWSGGYGLEAAKAIIHYGFHHIKLHKIYAQTIEDNHSAVKRLEQLDFEKEGHFKDHIYMRNRYYDVVVYSLINK</sequence>
<proteinExistence type="predicted"/>
<dbReference type="InterPro" id="IPR016181">
    <property type="entry name" value="Acyl_CoA_acyltransferase"/>
</dbReference>
<dbReference type="SUPFAM" id="SSF55729">
    <property type="entry name" value="Acyl-CoA N-acyltransferases (Nat)"/>
    <property type="match status" value="1"/>
</dbReference>
<evidence type="ECO:0000313" key="2">
    <source>
        <dbReference type="EMBL" id="MYL65577.1"/>
    </source>
</evidence>
<organism evidence="2 3">
    <name type="scientific">Guptibacillus hwajinpoensis</name>
    <dbReference type="NCBI Taxonomy" id="208199"/>
    <lineage>
        <taxon>Bacteria</taxon>
        <taxon>Bacillati</taxon>
        <taxon>Bacillota</taxon>
        <taxon>Bacilli</taxon>
        <taxon>Bacillales</taxon>
        <taxon>Guptibacillaceae</taxon>
        <taxon>Guptibacillus</taxon>
    </lineage>
</organism>
<dbReference type="PROSITE" id="PS51186">
    <property type="entry name" value="GNAT"/>
    <property type="match status" value="1"/>
</dbReference>
<evidence type="ECO:0000259" key="1">
    <source>
        <dbReference type="PROSITE" id="PS51186"/>
    </source>
</evidence>
<accession>A0A845F4L1</accession>
<gene>
    <name evidence="2" type="ORF">GLW07_19645</name>
</gene>
<reference evidence="2 3" key="1">
    <citation type="submission" date="2019-11" db="EMBL/GenBank/DDBJ databases">
        <title>Genome sequences of 17 halophilic strains isolated from different environments.</title>
        <authorList>
            <person name="Furrow R.E."/>
        </authorList>
    </citation>
    <scope>NUCLEOTIDE SEQUENCE [LARGE SCALE GENOMIC DNA]</scope>
    <source>
        <strain evidence="2 3">22506_14_FS</strain>
    </source>
</reference>
<keyword evidence="2" id="KW-0808">Transferase</keyword>
<dbReference type="Proteomes" id="UP000447833">
    <property type="component" value="Unassembled WGS sequence"/>
</dbReference>
<evidence type="ECO:0000313" key="3">
    <source>
        <dbReference type="Proteomes" id="UP000447833"/>
    </source>
</evidence>
<feature type="domain" description="N-acetyltransferase" evidence="1">
    <location>
        <begin position="12"/>
        <end position="169"/>
    </location>
</feature>
<dbReference type="RefSeq" id="WP_160921064.1">
    <property type="nucleotide sequence ID" value="NZ_WMEY01000008.1"/>
</dbReference>
<comment type="caution">
    <text evidence="2">The sequence shown here is derived from an EMBL/GenBank/DDBJ whole genome shotgun (WGS) entry which is preliminary data.</text>
</comment>
<dbReference type="InterPro" id="IPR051531">
    <property type="entry name" value="N-acetyltransferase"/>
</dbReference>
<dbReference type="EMBL" id="WMEY01000008">
    <property type="protein sequence ID" value="MYL65577.1"/>
    <property type="molecule type" value="Genomic_DNA"/>
</dbReference>
<dbReference type="GO" id="GO:0005737">
    <property type="term" value="C:cytoplasm"/>
    <property type="evidence" value="ECO:0007669"/>
    <property type="project" value="TreeGrafter"/>
</dbReference>
<protein>
    <submittedName>
        <fullName evidence="2">GNAT family N-acetyltransferase</fullName>
    </submittedName>
</protein>
<dbReference type="Pfam" id="PF13302">
    <property type="entry name" value="Acetyltransf_3"/>
    <property type="match status" value="1"/>
</dbReference>
<dbReference type="PANTHER" id="PTHR43792:SF9">
    <property type="entry name" value="RIBOSOMAL-PROTEIN-ALANINE ACETYLTRANSFERASE"/>
    <property type="match status" value="1"/>
</dbReference>
<name>A0A845F4L1_9BACL</name>
<dbReference type="InterPro" id="IPR000182">
    <property type="entry name" value="GNAT_dom"/>
</dbReference>